<keyword evidence="4 5" id="KW-0472">Membrane</keyword>
<dbReference type="GO" id="GO:0022857">
    <property type="term" value="F:transmembrane transporter activity"/>
    <property type="evidence" value="ECO:0007669"/>
    <property type="project" value="InterPro"/>
</dbReference>
<keyword evidence="2 5" id="KW-0812">Transmembrane</keyword>
<gene>
    <name evidence="7" type="ORF">B0I32_14729</name>
</gene>
<dbReference type="PANTHER" id="PTHR42718:SF39">
    <property type="entry name" value="ACTINORHODIN TRANSPORTER-RELATED"/>
    <property type="match status" value="1"/>
</dbReference>
<proteinExistence type="predicted"/>
<evidence type="ECO:0000256" key="5">
    <source>
        <dbReference type="SAM" id="Phobius"/>
    </source>
</evidence>
<protein>
    <submittedName>
        <fullName evidence="7">EmrB/QacA subfamily drug resistance transporter</fullName>
    </submittedName>
</protein>
<feature type="domain" description="Major facilitator superfamily (MFS) profile" evidence="6">
    <location>
        <begin position="16"/>
        <end position="493"/>
    </location>
</feature>
<dbReference type="AlphaFoldDB" id="A0A2T0LQT0"/>
<dbReference type="OrthoDB" id="7375466at2"/>
<name>A0A2T0LQT0_9ACTN</name>
<evidence type="ECO:0000256" key="2">
    <source>
        <dbReference type="ARBA" id="ARBA00022692"/>
    </source>
</evidence>
<evidence type="ECO:0000313" key="7">
    <source>
        <dbReference type="EMBL" id="PRX45742.1"/>
    </source>
</evidence>
<dbReference type="Pfam" id="PF07690">
    <property type="entry name" value="MFS_1"/>
    <property type="match status" value="1"/>
</dbReference>
<reference evidence="7 8" key="1">
    <citation type="submission" date="2018-03" db="EMBL/GenBank/DDBJ databases">
        <title>Genomic Encyclopedia of Type Strains, Phase III (KMG-III): the genomes of soil and plant-associated and newly described type strains.</title>
        <authorList>
            <person name="Whitman W."/>
        </authorList>
    </citation>
    <scope>NUCLEOTIDE SEQUENCE [LARGE SCALE GENOMIC DNA]</scope>
    <source>
        <strain evidence="7 8">CGMCC 4.7104</strain>
    </source>
</reference>
<feature type="transmembrane region" description="Helical" evidence="5">
    <location>
        <begin position="82"/>
        <end position="105"/>
    </location>
</feature>
<feature type="transmembrane region" description="Helical" evidence="5">
    <location>
        <begin position="111"/>
        <end position="131"/>
    </location>
</feature>
<dbReference type="InterPro" id="IPR020846">
    <property type="entry name" value="MFS_dom"/>
</dbReference>
<keyword evidence="3 5" id="KW-1133">Transmembrane helix</keyword>
<comment type="caution">
    <text evidence="7">The sequence shown here is derived from an EMBL/GenBank/DDBJ whole genome shotgun (WGS) entry which is preliminary data.</text>
</comment>
<dbReference type="PANTHER" id="PTHR42718">
    <property type="entry name" value="MAJOR FACILITATOR SUPERFAMILY MULTIDRUG TRANSPORTER MFSC"/>
    <property type="match status" value="1"/>
</dbReference>
<dbReference type="Proteomes" id="UP000238312">
    <property type="component" value="Unassembled WGS sequence"/>
</dbReference>
<feature type="transmembrane region" description="Helical" evidence="5">
    <location>
        <begin position="360"/>
        <end position="382"/>
    </location>
</feature>
<feature type="transmembrane region" description="Helical" evidence="5">
    <location>
        <begin position="272"/>
        <end position="296"/>
    </location>
</feature>
<evidence type="ECO:0000256" key="1">
    <source>
        <dbReference type="ARBA" id="ARBA00004651"/>
    </source>
</evidence>
<dbReference type="PROSITE" id="PS50850">
    <property type="entry name" value="MFS"/>
    <property type="match status" value="1"/>
</dbReference>
<dbReference type="CDD" id="cd17321">
    <property type="entry name" value="MFS_MMR_MDR_like"/>
    <property type="match status" value="1"/>
</dbReference>
<dbReference type="Gene3D" id="1.20.1250.20">
    <property type="entry name" value="MFS general substrate transporter like domains"/>
    <property type="match status" value="2"/>
</dbReference>
<sequence length="496" mass="50079">MLIRASPEAPVRPWAVLAVVIAAAALDLLDGTITNLAAPAIVADLGGGQALVQWLGAGYALALGVLLVTGGRLGDRYGRRRVFLTGLTGFILASIACGLATGPAMIITGRIVQGAFGALMIPQGFGIIGAVFPRDRLGRAYSLFAPALGVSSVGGPMLAGLLIEADLLGLGWRGMFLINIVLGGGTLIAAIRLLPADDGERGTTVDAPGAALLGAAMLGLLYGLIDGSAAGWSVRPLLCLAAGLAFAALFCLRQVTAHAPLIEPSLLRRRGFTAGLLLSVVFHAAVAGLLFVLALFLQSGLGYSPVRAAAHLSPVAVGIIVASVACHRLVARLGRVLIAVGLAITLAGTAWLPAVVSGGGWALVPPVLFVGLGLGTCFATVYDVTLGDVDQRQAGSAGGSLSAVQQLANAAGAAAVTTVYFHTAGLHTAGQVRTTDLHTADQVATTGLHAAGQAQAATAAAVHAQAVTHSLLVVIVATLVCCALVWLLPRRAHAHH</sequence>
<evidence type="ECO:0000313" key="8">
    <source>
        <dbReference type="Proteomes" id="UP000238312"/>
    </source>
</evidence>
<feature type="transmembrane region" description="Helical" evidence="5">
    <location>
        <begin position="308"/>
        <end position="326"/>
    </location>
</feature>
<comment type="subcellular location">
    <subcellularLocation>
        <location evidence="1">Cell membrane</location>
        <topology evidence="1">Multi-pass membrane protein</topology>
    </subcellularLocation>
</comment>
<feature type="transmembrane region" description="Helical" evidence="5">
    <location>
        <begin position="333"/>
        <end position="354"/>
    </location>
</feature>
<organism evidence="7 8">
    <name type="scientific">Nonomuraea fuscirosea</name>
    <dbReference type="NCBI Taxonomy" id="1291556"/>
    <lineage>
        <taxon>Bacteria</taxon>
        <taxon>Bacillati</taxon>
        <taxon>Actinomycetota</taxon>
        <taxon>Actinomycetes</taxon>
        <taxon>Streptosporangiales</taxon>
        <taxon>Streptosporangiaceae</taxon>
        <taxon>Nonomuraea</taxon>
    </lineage>
</organism>
<feature type="transmembrane region" description="Helical" evidence="5">
    <location>
        <begin position="207"/>
        <end position="225"/>
    </location>
</feature>
<dbReference type="InterPro" id="IPR036259">
    <property type="entry name" value="MFS_trans_sf"/>
</dbReference>
<dbReference type="GO" id="GO:0005886">
    <property type="term" value="C:plasma membrane"/>
    <property type="evidence" value="ECO:0007669"/>
    <property type="project" value="UniProtKB-SubCell"/>
</dbReference>
<dbReference type="RefSeq" id="WP_106253174.1">
    <property type="nucleotide sequence ID" value="NZ_PVNG01000047.1"/>
</dbReference>
<feature type="transmembrane region" description="Helical" evidence="5">
    <location>
        <begin position="51"/>
        <end position="70"/>
    </location>
</feature>
<evidence type="ECO:0000256" key="3">
    <source>
        <dbReference type="ARBA" id="ARBA00022989"/>
    </source>
</evidence>
<feature type="transmembrane region" description="Helical" evidence="5">
    <location>
        <begin position="471"/>
        <end position="489"/>
    </location>
</feature>
<dbReference type="SUPFAM" id="SSF103473">
    <property type="entry name" value="MFS general substrate transporter"/>
    <property type="match status" value="1"/>
</dbReference>
<evidence type="ECO:0000259" key="6">
    <source>
        <dbReference type="PROSITE" id="PS50850"/>
    </source>
</evidence>
<accession>A0A2T0LQT0</accession>
<feature type="transmembrane region" description="Helical" evidence="5">
    <location>
        <begin position="231"/>
        <end position="252"/>
    </location>
</feature>
<keyword evidence="8" id="KW-1185">Reference proteome</keyword>
<dbReference type="InterPro" id="IPR011701">
    <property type="entry name" value="MFS"/>
</dbReference>
<feature type="transmembrane region" description="Helical" evidence="5">
    <location>
        <begin position="143"/>
        <end position="163"/>
    </location>
</feature>
<evidence type="ECO:0000256" key="4">
    <source>
        <dbReference type="ARBA" id="ARBA00023136"/>
    </source>
</evidence>
<dbReference type="EMBL" id="PVNG01000047">
    <property type="protein sequence ID" value="PRX45742.1"/>
    <property type="molecule type" value="Genomic_DNA"/>
</dbReference>
<feature type="transmembrane region" description="Helical" evidence="5">
    <location>
        <begin position="175"/>
        <end position="195"/>
    </location>
</feature>